<evidence type="ECO:0000313" key="2">
    <source>
        <dbReference type="EMBL" id="CAB4558597.1"/>
    </source>
</evidence>
<name>A0A6J6D437_9ZZZZ</name>
<feature type="transmembrane region" description="Helical" evidence="1">
    <location>
        <begin position="89"/>
        <end position="110"/>
    </location>
</feature>
<reference evidence="2" key="1">
    <citation type="submission" date="2020-05" db="EMBL/GenBank/DDBJ databases">
        <authorList>
            <person name="Chiriac C."/>
            <person name="Salcher M."/>
            <person name="Ghai R."/>
            <person name="Kavagutti S V."/>
        </authorList>
    </citation>
    <scope>NUCLEOTIDE SEQUENCE</scope>
</reference>
<sequence>MLDAVLEAPGCLGATLLRPGNSTDPYQMVFRFVDVLHLRQWEKSESRQQLRQHTDSLVASERVTVTAGTDQFFTALSEVDRHRSRVGRFVADVAWVYPVAVIFTVWLAPFLARIDILWRVLISSALIGATSKYATGPVRRWWRRRRMLPQNLTNL</sequence>
<dbReference type="InterPro" id="IPR011008">
    <property type="entry name" value="Dimeric_a/b-barrel"/>
</dbReference>
<keyword evidence="1" id="KW-0472">Membrane</keyword>
<dbReference type="PANTHER" id="PTHR40057:SF1">
    <property type="entry name" value="SLR1162 PROTEIN"/>
    <property type="match status" value="1"/>
</dbReference>
<keyword evidence="1" id="KW-0812">Transmembrane</keyword>
<accession>A0A6J6D437</accession>
<dbReference type="PANTHER" id="PTHR40057">
    <property type="entry name" value="SLR1162 PROTEIN"/>
    <property type="match status" value="1"/>
</dbReference>
<dbReference type="Gene3D" id="3.30.70.100">
    <property type="match status" value="1"/>
</dbReference>
<proteinExistence type="predicted"/>
<gene>
    <name evidence="2" type="ORF">UFOPK1572_00662</name>
</gene>
<dbReference type="EMBL" id="CAEZTC010000067">
    <property type="protein sequence ID" value="CAB4558597.1"/>
    <property type="molecule type" value="Genomic_DNA"/>
</dbReference>
<keyword evidence="1" id="KW-1133">Transmembrane helix</keyword>
<dbReference type="InterPro" id="IPR038762">
    <property type="entry name" value="ABM_predict"/>
</dbReference>
<protein>
    <submittedName>
        <fullName evidence="2">Unannotated protein</fullName>
    </submittedName>
</protein>
<dbReference type="AlphaFoldDB" id="A0A6J6D437"/>
<evidence type="ECO:0000256" key="1">
    <source>
        <dbReference type="SAM" id="Phobius"/>
    </source>
</evidence>
<organism evidence="2">
    <name type="scientific">freshwater metagenome</name>
    <dbReference type="NCBI Taxonomy" id="449393"/>
    <lineage>
        <taxon>unclassified sequences</taxon>
        <taxon>metagenomes</taxon>
        <taxon>ecological metagenomes</taxon>
    </lineage>
</organism>
<dbReference type="SUPFAM" id="SSF54909">
    <property type="entry name" value="Dimeric alpha+beta barrel"/>
    <property type="match status" value="1"/>
</dbReference>
<feature type="transmembrane region" description="Helical" evidence="1">
    <location>
        <begin position="116"/>
        <end position="135"/>
    </location>
</feature>